<dbReference type="Pfam" id="PF00291">
    <property type="entry name" value="PALP"/>
    <property type="match status" value="1"/>
</dbReference>
<dbReference type="GO" id="GO:0004794">
    <property type="term" value="F:threonine deaminase activity"/>
    <property type="evidence" value="ECO:0007669"/>
    <property type="project" value="UniProtKB-EC"/>
</dbReference>
<dbReference type="AlphaFoldDB" id="A0A839FAS7"/>
<keyword evidence="6" id="KW-1185">Reference proteome</keyword>
<dbReference type="GO" id="GO:0009097">
    <property type="term" value="P:isoleucine biosynthetic process"/>
    <property type="evidence" value="ECO:0007669"/>
    <property type="project" value="TreeGrafter"/>
</dbReference>
<dbReference type="EC" id="4.3.1.19" evidence="5"/>
<organism evidence="5 6">
    <name type="scientific">Dokdonella fugitiva</name>
    <dbReference type="NCBI Taxonomy" id="328517"/>
    <lineage>
        <taxon>Bacteria</taxon>
        <taxon>Pseudomonadati</taxon>
        <taxon>Pseudomonadota</taxon>
        <taxon>Gammaproteobacteria</taxon>
        <taxon>Lysobacterales</taxon>
        <taxon>Rhodanobacteraceae</taxon>
        <taxon>Dokdonella</taxon>
    </lineage>
</organism>
<comment type="caution">
    <text evidence="5">The sequence shown here is derived from an EMBL/GenBank/DDBJ whole genome shotgun (WGS) entry which is preliminary data.</text>
</comment>
<evidence type="ECO:0000256" key="1">
    <source>
        <dbReference type="ARBA" id="ARBA00001933"/>
    </source>
</evidence>
<accession>A0A839FAS7</accession>
<comment type="cofactor">
    <cofactor evidence="1">
        <name>pyridoxal 5'-phosphate</name>
        <dbReference type="ChEBI" id="CHEBI:597326"/>
    </cofactor>
</comment>
<dbReference type="GO" id="GO:0006567">
    <property type="term" value="P:L-threonine catabolic process"/>
    <property type="evidence" value="ECO:0007669"/>
    <property type="project" value="TreeGrafter"/>
</dbReference>
<proteinExistence type="predicted"/>
<keyword evidence="2" id="KW-0663">Pyridoxal phosphate</keyword>
<dbReference type="PANTHER" id="PTHR48078:SF6">
    <property type="entry name" value="L-THREONINE DEHYDRATASE CATABOLIC TDCB"/>
    <property type="match status" value="1"/>
</dbReference>
<evidence type="ECO:0000256" key="3">
    <source>
        <dbReference type="ARBA" id="ARBA00023239"/>
    </source>
</evidence>
<dbReference type="RefSeq" id="WP_182532261.1">
    <property type="nucleotide sequence ID" value="NZ_JACGXL010000006.1"/>
</dbReference>
<feature type="domain" description="Tryptophan synthase beta chain-like PALP" evidence="4">
    <location>
        <begin position="18"/>
        <end position="303"/>
    </location>
</feature>
<evidence type="ECO:0000313" key="6">
    <source>
        <dbReference type="Proteomes" id="UP000550401"/>
    </source>
</evidence>
<dbReference type="InterPro" id="IPR050147">
    <property type="entry name" value="Ser/Thr_Dehydratase"/>
</dbReference>
<dbReference type="PANTHER" id="PTHR48078">
    <property type="entry name" value="THREONINE DEHYDRATASE, MITOCHONDRIAL-RELATED"/>
    <property type="match status" value="1"/>
</dbReference>
<dbReference type="GO" id="GO:0003941">
    <property type="term" value="F:L-serine ammonia-lyase activity"/>
    <property type="evidence" value="ECO:0007669"/>
    <property type="project" value="TreeGrafter"/>
</dbReference>
<dbReference type="InterPro" id="IPR001926">
    <property type="entry name" value="TrpB-like_PALP"/>
</dbReference>
<dbReference type="Proteomes" id="UP000550401">
    <property type="component" value="Unassembled WGS sequence"/>
</dbReference>
<dbReference type="EMBL" id="JACGXL010000006">
    <property type="protein sequence ID" value="MBA8889214.1"/>
    <property type="molecule type" value="Genomic_DNA"/>
</dbReference>
<evidence type="ECO:0000256" key="2">
    <source>
        <dbReference type="ARBA" id="ARBA00022898"/>
    </source>
</evidence>
<gene>
    <name evidence="5" type="ORF">FHW12_003457</name>
</gene>
<dbReference type="SUPFAM" id="SSF53686">
    <property type="entry name" value="Tryptophan synthase beta subunit-like PLP-dependent enzymes"/>
    <property type="match status" value="1"/>
</dbReference>
<name>A0A839FAS7_9GAMM</name>
<protein>
    <submittedName>
        <fullName evidence="5">Threonine dehydratase</fullName>
        <ecNumber evidence="5">4.3.1.19</ecNumber>
    </submittedName>
</protein>
<dbReference type="GO" id="GO:0006565">
    <property type="term" value="P:L-serine catabolic process"/>
    <property type="evidence" value="ECO:0007669"/>
    <property type="project" value="TreeGrafter"/>
</dbReference>
<reference evidence="5 6" key="1">
    <citation type="submission" date="2020-07" db="EMBL/GenBank/DDBJ databases">
        <title>Genomic Encyclopedia of Type Strains, Phase IV (KMG-V): Genome sequencing to study the core and pangenomes of soil and plant-associated prokaryotes.</title>
        <authorList>
            <person name="Whitman W."/>
        </authorList>
    </citation>
    <scope>NUCLEOTIDE SEQUENCE [LARGE SCALE GENOMIC DNA]</scope>
    <source>
        <strain evidence="5 6">RH2WT43</strain>
    </source>
</reference>
<sequence length="323" mass="33116">MPSLLAIDAIEAARARIDPAYLDTPVASSPALDAVLGCHVLAKVETDNPIGSFKGRGADTFVATALDAGEAVVCASAGNFGQGLARACARRGHACTVFVSRAANPLKVDALRRFGADVRVAGDDFDAAKDAARAHAWALGLRFVEDGAEPAIAEGAGTIALELAASHAFDAITVPLGNGALLAGVGSALRRIAPAVEIVAVVASAAPAMQHSLREGRVVETAQAATIADGIAVRVPIARSLDLLRRCCDDVVDVDERHLLEAIVLLHRHLALVVEPAGAAGVAAVLAQPRRYAGRRVATIVCGANLAAPLHAHLLADRSLPTP</sequence>
<dbReference type="InterPro" id="IPR036052">
    <property type="entry name" value="TrpB-like_PALP_sf"/>
</dbReference>
<keyword evidence="3 5" id="KW-0456">Lyase</keyword>
<evidence type="ECO:0000259" key="4">
    <source>
        <dbReference type="Pfam" id="PF00291"/>
    </source>
</evidence>
<dbReference type="Gene3D" id="3.40.50.1100">
    <property type="match status" value="2"/>
</dbReference>
<evidence type="ECO:0000313" key="5">
    <source>
        <dbReference type="EMBL" id="MBA8889214.1"/>
    </source>
</evidence>